<evidence type="ECO:0000256" key="8">
    <source>
        <dbReference type="ARBA" id="ARBA00022741"/>
    </source>
</evidence>
<gene>
    <name evidence="13" type="ORF">UU29_C0012G0003</name>
</gene>
<evidence type="ECO:0000256" key="10">
    <source>
        <dbReference type="ARBA" id="ARBA00029774"/>
    </source>
</evidence>
<keyword evidence="5" id="KW-0808">Transferase</keyword>
<evidence type="ECO:0000256" key="5">
    <source>
        <dbReference type="ARBA" id="ARBA00022679"/>
    </source>
</evidence>
<keyword evidence="8" id="KW-0547">Nucleotide-binding</keyword>
<evidence type="ECO:0000256" key="7">
    <source>
        <dbReference type="ARBA" id="ARBA00022695"/>
    </source>
</evidence>
<protein>
    <recommendedName>
        <fullName evidence="10">L-threonylcarbamoyladenylate synthase</fullName>
        <ecNumber evidence="3">2.7.7.87</ecNumber>
    </recommendedName>
    <alternativeName>
        <fullName evidence="10">L-threonylcarbamoyladenylate synthase</fullName>
    </alternativeName>
</protein>
<reference evidence="13 14" key="1">
    <citation type="journal article" date="2015" name="Nature">
        <title>rRNA introns, odd ribosomes, and small enigmatic genomes across a large radiation of phyla.</title>
        <authorList>
            <person name="Brown C.T."/>
            <person name="Hug L.A."/>
            <person name="Thomas B.C."/>
            <person name="Sharon I."/>
            <person name="Castelle C.J."/>
            <person name="Singh A."/>
            <person name="Wilkins M.J."/>
            <person name="Williams K.H."/>
            <person name="Banfield J.F."/>
        </authorList>
    </citation>
    <scope>NUCLEOTIDE SEQUENCE [LARGE SCALE GENOMIC DNA]</scope>
</reference>
<comment type="caution">
    <text evidence="13">The sequence shown here is derived from an EMBL/GenBank/DDBJ whole genome shotgun (WGS) entry which is preliminary data.</text>
</comment>
<dbReference type="EMBL" id="LCAB01000012">
    <property type="protein sequence ID" value="KKR82465.1"/>
    <property type="molecule type" value="Genomic_DNA"/>
</dbReference>
<evidence type="ECO:0000256" key="1">
    <source>
        <dbReference type="ARBA" id="ARBA00004496"/>
    </source>
</evidence>
<dbReference type="EC" id="2.7.7.87" evidence="3"/>
<dbReference type="PANTHER" id="PTHR17490:SF16">
    <property type="entry name" value="THREONYLCARBAMOYL-AMP SYNTHASE"/>
    <property type="match status" value="1"/>
</dbReference>
<evidence type="ECO:0000259" key="12">
    <source>
        <dbReference type="PROSITE" id="PS51163"/>
    </source>
</evidence>
<dbReference type="PANTHER" id="PTHR17490">
    <property type="entry name" value="SUA5"/>
    <property type="match status" value="1"/>
</dbReference>
<name>A0A0G0WDV2_9BACT</name>
<keyword evidence="4" id="KW-0963">Cytoplasm</keyword>
<keyword evidence="9" id="KW-0067">ATP-binding</keyword>
<comment type="subcellular location">
    <subcellularLocation>
        <location evidence="1">Cytoplasm</location>
    </subcellularLocation>
</comment>
<dbReference type="Gene3D" id="3.90.870.10">
    <property type="entry name" value="DHBP synthase"/>
    <property type="match status" value="1"/>
</dbReference>
<dbReference type="PROSITE" id="PS51163">
    <property type="entry name" value="YRDC"/>
    <property type="match status" value="1"/>
</dbReference>
<dbReference type="GO" id="GO:0000049">
    <property type="term" value="F:tRNA binding"/>
    <property type="evidence" value="ECO:0007669"/>
    <property type="project" value="TreeGrafter"/>
</dbReference>
<dbReference type="InterPro" id="IPR017945">
    <property type="entry name" value="DHBP_synth_RibB-like_a/b_dom"/>
</dbReference>
<keyword evidence="7" id="KW-0548">Nucleotidyltransferase</keyword>
<organism evidence="13 14">
    <name type="scientific">Candidatus Daviesbacteria bacterium GW2011_GWA2_40_9</name>
    <dbReference type="NCBI Taxonomy" id="1618424"/>
    <lineage>
        <taxon>Bacteria</taxon>
        <taxon>Candidatus Daviesiibacteriota</taxon>
    </lineage>
</organism>
<dbReference type="SUPFAM" id="SSF55821">
    <property type="entry name" value="YrdC/RibB"/>
    <property type="match status" value="1"/>
</dbReference>
<evidence type="ECO:0000256" key="6">
    <source>
        <dbReference type="ARBA" id="ARBA00022694"/>
    </source>
</evidence>
<dbReference type="Pfam" id="PF01300">
    <property type="entry name" value="Sua5_yciO_yrdC"/>
    <property type="match status" value="1"/>
</dbReference>
<evidence type="ECO:0000256" key="11">
    <source>
        <dbReference type="ARBA" id="ARBA00048366"/>
    </source>
</evidence>
<dbReference type="GO" id="GO:0005737">
    <property type="term" value="C:cytoplasm"/>
    <property type="evidence" value="ECO:0007669"/>
    <property type="project" value="UniProtKB-SubCell"/>
</dbReference>
<accession>A0A0G0WDV2</accession>
<evidence type="ECO:0000256" key="2">
    <source>
        <dbReference type="ARBA" id="ARBA00007663"/>
    </source>
</evidence>
<dbReference type="InterPro" id="IPR006070">
    <property type="entry name" value="Sua5-like_dom"/>
</dbReference>
<evidence type="ECO:0000256" key="3">
    <source>
        <dbReference type="ARBA" id="ARBA00012584"/>
    </source>
</evidence>
<keyword evidence="6" id="KW-0819">tRNA processing</keyword>
<comment type="similarity">
    <text evidence="2">Belongs to the SUA5 family.</text>
</comment>
<dbReference type="InterPro" id="IPR050156">
    <property type="entry name" value="TC-AMP_synthase_SUA5"/>
</dbReference>
<evidence type="ECO:0000256" key="9">
    <source>
        <dbReference type="ARBA" id="ARBA00022840"/>
    </source>
</evidence>
<sequence length="191" mass="21195">MDNKIVDLIKAGKVGIIPTDTLYGLVGSALNKETVERIHHLKKRSEAKPFIILISSLEDLKLFNIQVSKKIKGLLERVWPNPVSVILPCPEDKFTYLHRGTKSLALRIPKDQKLLEILQQTGPLVAPSANPEGKPPAQTIEEAKNYFGGSIDFYVNGGKLSNQPSTLIKVKNNHIITLREGAFKSYQSLIS</sequence>
<dbReference type="GO" id="GO:0061710">
    <property type="term" value="F:L-threonylcarbamoyladenylate synthase"/>
    <property type="evidence" value="ECO:0007669"/>
    <property type="project" value="UniProtKB-EC"/>
</dbReference>
<dbReference type="GO" id="GO:0008033">
    <property type="term" value="P:tRNA processing"/>
    <property type="evidence" value="ECO:0007669"/>
    <property type="project" value="UniProtKB-KW"/>
</dbReference>
<dbReference type="GO" id="GO:0003725">
    <property type="term" value="F:double-stranded RNA binding"/>
    <property type="evidence" value="ECO:0007669"/>
    <property type="project" value="InterPro"/>
</dbReference>
<evidence type="ECO:0000313" key="13">
    <source>
        <dbReference type="EMBL" id="KKR82465.1"/>
    </source>
</evidence>
<comment type="catalytic activity">
    <reaction evidence="11">
        <text>L-threonine + hydrogencarbonate + ATP = L-threonylcarbamoyladenylate + diphosphate + H2O</text>
        <dbReference type="Rhea" id="RHEA:36407"/>
        <dbReference type="ChEBI" id="CHEBI:15377"/>
        <dbReference type="ChEBI" id="CHEBI:17544"/>
        <dbReference type="ChEBI" id="CHEBI:30616"/>
        <dbReference type="ChEBI" id="CHEBI:33019"/>
        <dbReference type="ChEBI" id="CHEBI:57926"/>
        <dbReference type="ChEBI" id="CHEBI:73682"/>
        <dbReference type="EC" id="2.7.7.87"/>
    </reaction>
</comment>
<dbReference type="NCBIfam" id="TIGR00057">
    <property type="entry name" value="L-threonylcarbamoyladenylate synthase"/>
    <property type="match status" value="1"/>
</dbReference>
<dbReference type="GO" id="GO:0005524">
    <property type="term" value="F:ATP binding"/>
    <property type="evidence" value="ECO:0007669"/>
    <property type="project" value="UniProtKB-KW"/>
</dbReference>
<proteinExistence type="inferred from homology"/>
<feature type="domain" description="YrdC-like" evidence="12">
    <location>
        <begin position="1"/>
        <end position="183"/>
    </location>
</feature>
<evidence type="ECO:0000313" key="14">
    <source>
        <dbReference type="Proteomes" id="UP000034601"/>
    </source>
</evidence>
<dbReference type="AlphaFoldDB" id="A0A0G0WDV2"/>
<evidence type="ECO:0000256" key="4">
    <source>
        <dbReference type="ARBA" id="ARBA00022490"/>
    </source>
</evidence>
<dbReference type="GO" id="GO:0006450">
    <property type="term" value="P:regulation of translational fidelity"/>
    <property type="evidence" value="ECO:0007669"/>
    <property type="project" value="TreeGrafter"/>
</dbReference>
<dbReference type="Proteomes" id="UP000034601">
    <property type="component" value="Unassembled WGS sequence"/>
</dbReference>